<dbReference type="PANTHER" id="PTHR43877">
    <property type="entry name" value="AMINOALKYLPHOSPHONATE N-ACETYLTRANSFERASE-RELATED-RELATED"/>
    <property type="match status" value="1"/>
</dbReference>
<sequence length="156" mass="16942">MTHAPIAMRSAVAADLESMIAMLAEDTLGSQREDTRTPLDQAYIDAFDAIAHDPNQLLAVAARGDRVMGMMQLTFIPGLSRRGAWRGQIESVRVAGAERGAGIGKQMFEWAISECRTRGCGLVQLTTDASRTSAHAFYERLGFRASHLGYKLAIGD</sequence>
<keyword evidence="5" id="KW-1185">Reference proteome</keyword>
<feature type="domain" description="N-acetyltransferase" evidence="3">
    <location>
        <begin position="6"/>
        <end position="156"/>
    </location>
</feature>
<protein>
    <submittedName>
        <fullName evidence="4">Ribosomal protein S18 acetylase RimI</fullName>
    </submittedName>
</protein>
<dbReference type="Pfam" id="PF00583">
    <property type="entry name" value="Acetyltransf_1"/>
    <property type="match status" value="1"/>
</dbReference>
<dbReference type="GO" id="GO:0005840">
    <property type="term" value="C:ribosome"/>
    <property type="evidence" value="ECO:0007669"/>
    <property type="project" value="UniProtKB-KW"/>
</dbReference>
<dbReference type="InterPro" id="IPR050832">
    <property type="entry name" value="Bact_Acetyltransf"/>
</dbReference>
<keyword evidence="4" id="KW-0687">Ribonucleoprotein</keyword>
<name>A0A1M7DHB9_9RHOB</name>
<dbReference type="PANTHER" id="PTHR43877:SF2">
    <property type="entry name" value="AMINOALKYLPHOSPHONATE N-ACETYLTRANSFERASE-RELATED"/>
    <property type="match status" value="1"/>
</dbReference>
<evidence type="ECO:0000256" key="2">
    <source>
        <dbReference type="ARBA" id="ARBA00023315"/>
    </source>
</evidence>
<dbReference type="Gene3D" id="3.40.630.30">
    <property type="match status" value="1"/>
</dbReference>
<dbReference type="SUPFAM" id="SSF55729">
    <property type="entry name" value="Acyl-CoA N-acyltransferases (Nat)"/>
    <property type="match status" value="1"/>
</dbReference>
<keyword evidence="2" id="KW-0012">Acyltransferase</keyword>
<dbReference type="AlphaFoldDB" id="A0A1M7DHB9"/>
<organism evidence="4 5">
    <name type="scientific">Roseovarius marisflavi</name>
    <dbReference type="NCBI Taxonomy" id="1054996"/>
    <lineage>
        <taxon>Bacteria</taxon>
        <taxon>Pseudomonadati</taxon>
        <taxon>Pseudomonadota</taxon>
        <taxon>Alphaproteobacteria</taxon>
        <taxon>Rhodobacterales</taxon>
        <taxon>Roseobacteraceae</taxon>
        <taxon>Roseovarius</taxon>
    </lineage>
</organism>
<evidence type="ECO:0000256" key="1">
    <source>
        <dbReference type="ARBA" id="ARBA00022679"/>
    </source>
</evidence>
<dbReference type="STRING" id="1054996.SAMN05444414_14114"/>
<dbReference type="CDD" id="cd04301">
    <property type="entry name" value="NAT_SF"/>
    <property type="match status" value="1"/>
</dbReference>
<dbReference type="PROSITE" id="PS51186">
    <property type="entry name" value="GNAT"/>
    <property type="match status" value="1"/>
</dbReference>
<dbReference type="EMBL" id="FRBN01000041">
    <property type="protein sequence ID" value="SHL78860.1"/>
    <property type="molecule type" value="Genomic_DNA"/>
</dbReference>
<keyword evidence="4" id="KW-0689">Ribosomal protein</keyword>
<evidence type="ECO:0000313" key="4">
    <source>
        <dbReference type="EMBL" id="SHL78860.1"/>
    </source>
</evidence>
<reference evidence="5" key="1">
    <citation type="submission" date="2016-11" db="EMBL/GenBank/DDBJ databases">
        <authorList>
            <person name="Varghese N."/>
            <person name="Submissions S."/>
        </authorList>
    </citation>
    <scope>NUCLEOTIDE SEQUENCE [LARGE SCALE GENOMIC DNA]</scope>
    <source>
        <strain evidence="5">DSM 29327</strain>
    </source>
</reference>
<dbReference type="Proteomes" id="UP000184191">
    <property type="component" value="Unassembled WGS sequence"/>
</dbReference>
<gene>
    <name evidence="4" type="ORF">SAMN05444414_14114</name>
</gene>
<proteinExistence type="predicted"/>
<dbReference type="InterPro" id="IPR000182">
    <property type="entry name" value="GNAT_dom"/>
</dbReference>
<keyword evidence="1" id="KW-0808">Transferase</keyword>
<dbReference type="OrthoDB" id="9789603at2"/>
<accession>A0A1M7DHB9</accession>
<dbReference type="InterPro" id="IPR016181">
    <property type="entry name" value="Acyl_CoA_acyltransferase"/>
</dbReference>
<dbReference type="GO" id="GO:0016747">
    <property type="term" value="F:acyltransferase activity, transferring groups other than amino-acyl groups"/>
    <property type="evidence" value="ECO:0007669"/>
    <property type="project" value="InterPro"/>
</dbReference>
<evidence type="ECO:0000259" key="3">
    <source>
        <dbReference type="PROSITE" id="PS51186"/>
    </source>
</evidence>
<evidence type="ECO:0000313" key="5">
    <source>
        <dbReference type="Proteomes" id="UP000184191"/>
    </source>
</evidence>